<reference evidence="2 4" key="1">
    <citation type="journal article" date="2016" name="BMC Genomics">
        <title>Consensus pan-genome assembly of the specialised wine bacterium Oenococcus oeni.</title>
        <authorList>
            <person name="Sternes P.R."/>
            <person name="Borneman A.R."/>
        </authorList>
    </citation>
    <scope>NUCLEOTIDE SEQUENCE [LARGE SCALE GENOMIC DNA]</scope>
    <source>
        <strain evidence="2 4">AWRIB661</strain>
    </source>
</reference>
<dbReference type="EMBL" id="LR031358">
    <property type="protein sequence ID" value="VDB97270.1"/>
    <property type="molecule type" value="Genomic_DNA"/>
</dbReference>
<sequence length="48" mass="5503">MKAFLILFHSPTAHFIGRTFFYFAILVVLLYLYGYTGISDGGFIYNGF</sequence>
<dbReference type="InterPro" id="IPR021008">
    <property type="entry name" value="DltX"/>
</dbReference>
<evidence type="ECO:0000313" key="3">
    <source>
        <dbReference type="EMBL" id="VDB97270.1"/>
    </source>
</evidence>
<dbReference type="Proteomes" id="UP000294726">
    <property type="component" value="Chromosome"/>
</dbReference>
<evidence type="ECO:0000313" key="2">
    <source>
        <dbReference type="EMBL" id="OIM21897.1"/>
    </source>
</evidence>
<dbReference type="RefSeq" id="WP_011677403.1">
    <property type="nucleotide sequence ID" value="NZ_CP014324.1"/>
</dbReference>
<evidence type="ECO:0000313" key="4">
    <source>
        <dbReference type="Proteomes" id="UP000181728"/>
    </source>
</evidence>
<accession>A0A3S7H852</accession>
<evidence type="ECO:0000256" key="1">
    <source>
        <dbReference type="SAM" id="Phobius"/>
    </source>
</evidence>
<keyword evidence="1" id="KW-0812">Transmembrane</keyword>
<dbReference type="Proteomes" id="UP000181728">
    <property type="component" value="Unassembled WGS sequence"/>
</dbReference>
<evidence type="ECO:0000313" key="5">
    <source>
        <dbReference type="Proteomes" id="UP000294726"/>
    </source>
</evidence>
<feature type="transmembrane region" description="Helical" evidence="1">
    <location>
        <begin position="20"/>
        <end position="38"/>
    </location>
</feature>
<dbReference type="Pfam" id="PF12459">
    <property type="entry name" value="DltX"/>
    <property type="match status" value="1"/>
</dbReference>
<keyword evidence="1" id="KW-0472">Membrane</keyword>
<proteinExistence type="predicted"/>
<dbReference type="AlphaFoldDB" id="A0A3S7H852"/>
<keyword evidence="1" id="KW-1133">Transmembrane helix</keyword>
<organism evidence="2 4">
    <name type="scientific">Oenococcus oeni</name>
    <name type="common">Leuconostoc oenos</name>
    <dbReference type="NCBI Taxonomy" id="1247"/>
    <lineage>
        <taxon>Bacteria</taxon>
        <taxon>Bacillati</taxon>
        <taxon>Bacillota</taxon>
        <taxon>Bacilli</taxon>
        <taxon>Lactobacillales</taxon>
        <taxon>Lactobacillaceae</taxon>
        <taxon>Oenococcus</taxon>
    </lineage>
</organism>
<gene>
    <name evidence="2" type="ORF">ATX59_01445</name>
    <name evidence="3" type="ORF">OENI_0274</name>
</gene>
<protein>
    <submittedName>
        <fullName evidence="2">D-alanyl-lipoteichoic acid biosynthesis protein</fullName>
    </submittedName>
</protein>
<dbReference type="EMBL" id="MLOK01000019">
    <property type="protein sequence ID" value="OIM21897.1"/>
    <property type="molecule type" value="Genomic_DNA"/>
</dbReference>
<reference evidence="3 5" key="2">
    <citation type="submission" date="2018-08" db="EMBL/GenBank/DDBJ databases">
        <authorList>
            <person name="Lorentzen P. G. S. M."/>
        </authorList>
    </citation>
    <scope>NUCLEOTIDE SEQUENCE [LARGE SCALE GENOMIC DNA]</scope>
    <source>
        <strain evidence="3 5">CRBO_1381</strain>
    </source>
</reference>
<name>A0A3S7H852_OENOE</name>